<name>A0A830HX96_9CHLO</name>
<evidence type="ECO:0000256" key="2">
    <source>
        <dbReference type="SAM" id="MobiDB-lite"/>
    </source>
</evidence>
<accession>A0A830HX96</accession>
<dbReference type="PANTHER" id="PTHR11054">
    <property type="entry name" value="6-PHOSPHOGLUCONOLACTONASE"/>
    <property type="match status" value="1"/>
</dbReference>
<keyword evidence="5" id="KW-1185">Reference proteome</keyword>
<dbReference type="Gene3D" id="3.40.50.1360">
    <property type="match status" value="1"/>
</dbReference>
<dbReference type="Proteomes" id="UP000660262">
    <property type="component" value="Unassembled WGS sequence"/>
</dbReference>
<dbReference type="GO" id="GO:0006098">
    <property type="term" value="P:pentose-phosphate shunt"/>
    <property type="evidence" value="ECO:0007669"/>
    <property type="project" value="UniProtKB-UniPathway"/>
</dbReference>
<evidence type="ECO:0000313" key="5">
    <source>
        <dbReference type="Proteomes" id="UP000660262"/>
    </source>
</evidence>
<dbReference type="EMBL" id="BNJQ01000035">
    <property type="protein sequence ID" value="GHP11578.1"/>
    <property type="molecule type" value="Genomic_DNA"/>
</dbReference>
<comment type="pathway">
    <text evidence="1">Carbohydrate degradation; pentose phosphate pathway.</text>
</comment>
<dbReference type="GO" id="GO:0005975">
    <property type="term" value="P:carbohydrate metabolic process"/>
    <property type="evidence" value="ECO:0007669"/>
    <property type="project" value="InterPro"/>
</dbReference>
<dbReference type="OrthoDB" id="432544at2759"/>
<comment type="caution">
    <text evidence="4">The sequence shown here is derived from an EMBL/GenBank/DDBJ whole genome shotgun (WGS) entry which is preliminary data.</text>
</comment>
<feature type="region of interest" description="Disordered" evidence="2">
    <location>
        <begin position="1"/>
        <end position="77"/>
    </location>
</feature>
<dbReference type="SUPFAM" id="SSF100950">
    <property type="entry name" value="NagB/RpiA/CoA transferase-like"/>
    <property type="match status" value="1"/>
</dbReference>
<feature type="domain" description="Glucosamine/galactosamine-6-phosphate isomerase" evidence="3">
    <location>
        <begin position="108"/>
        <end position="322"/>
    </location>
</feature>
<gene>
    <name evidence="4" type="ORF">PPROV_001030600</name>
</gene>
<evidence type="ECO:0000259" key="3">
    <source>
        <dbReference type="Pfam" id="PF01182"/>
    </source>
</evidence>
<protein>
    <recommendedName>
        <fullName evidence="3">Glucosamine/galactosamine-6-phosphate isomerase domain-containing protein</fullName>
    </recommendedName>
</protein>
<dbReference type="InterPro" id="IPR039104">
    <property type="entry name" value="6PGL"/>
</dbReference>
<proteinExistence type="predicted"/>
<dbReference type="PANTHER" id="PTHR11054:SF0">
    <property type="entry name" value="6-PHOSPHOGLUCONOLACTONASE"/>
    <property type="match status" value="1"/>
</dbReference>
<feature type="compositionally biased region" description="Low complexity" evidence="2">
    <location>
        <begin position="55"/>
        <end position="77"/>
    </location>
</feature>
<sequence length="373" mass="38819">MQRVRPVSAGGSGSGLVAAPRPANPPRLQLACRRRASSTWVPSDGLNSNVHGARARASTSSSASASASGAAPSSGGHAETWIASEFDGEGSLGDDEEAGNGSLHVFENAEALAEAVCEVVEMCAFESIKARGAFTLVVPGGSVAKMLKGLTMPLAPGDAKMAKEQNIVTSKDIDWTKVHVFFANERVPARKNEKLARETFTNALGIPPANVHGLVSETEDAEVAAKEYEAHLLSLGPDILPPNEETGLPQFDLVLLGMGADAHIGSLYPGSKQTREGGCILGLSSSAKNSITMGVDLFNSSLSLALAVSGTDKASTVSRILQVDLLDGETAYDYPPLMLGAPWLSGPQWLLDADAVSELAFADPDAEVEVDDP</sequence>
<evidence type="ECO:0000256" key="1">
    <source>
        <dbReference type="ARBA" id="ARBA00004959"/>
    </source>
</evidence>
<feature type="compositionally biased region" description="Polar residues" evidence="2">
    <location>
        <begin position="37"/>
        <end position="50"/>
    </location>
</feature>
<dbReference type="UniPathway" id="UPA00115"/>
<dbReference type="InterPro" id="IPR006148">
    <property type="entry name" value="Glc/Gal-6P_isomerase"/>
</dbReference>
<dbReference type="Pfam" id="PF01182">
    <property type="entry name" value="Glucosamine_iso"/>
    <property type="match status" value="1"/>
</dbReference>
<reference evidence="4" key="1">
    <citation type="submission" date="2020-10" db="EMBL/GenBank/DDBJ databases">
        <title>Unveiling of a novel bifunctional photoreceptor, Dualchrome1, isolated from a cosmopolitan green alga.</title>
        <authorList>
            <person name="Suzuki S."/>
            <person name="Kawachi M."/>
        </authorList>
    </citation>
    <scope>NUCLEOTIDE SEQUENCE</scope>
    <source>
        <strain evidence="4">NIES 2893</strain>
    </source>
</reference>
<evidence type="ECO:0000313" key="4">
    <source>
        <dbReference type="EMBL" id="GHP11578.1"/>
    </source>
</evidence>
<organism evidence="4 5">
    <name type="scientific">Pycnococcus provasolii</name>
    <dbReference type="NCBI Taxonomy" id="41880"/>
    <lineage>
        <taxon>Eukaryota</taxon>
        <taxon>Viridiplantae</taxon>
        <taxon>Chlorophyta</taxon>
        <taxon>Pseudoscourfieldiophyceae</taxon>
        <taxon>Pseudoscourfieldiales</taxon>
        <taxon>Pycnococcaceae</taxon>
        <taxon>Pycnococcus</taxon>
    </lineage>
</organism>
<dbReference type="AlphaFoldDB" id="A0A830HX96"/>
<dbReference type="InterPro" id="IPR037171">
    <property type="entry name" value="NagB/RpiA_transferase-like"/>
</dbReference>